<keyword evidence="2" id="KW-0378">Hydrolase</keyword>
<dbReference type="InterPro" id="IPR015797">
    <property type="entry name" value="NUDIX_hydrolase-like_dom_sf"/>
</dbReference>
<evidence type="ECO:0000313" key="5">
    <source>
        <dbReference type="Proteomes" id="UP000229530"/>
    </source>
</evidence>
<dbReference type="PANTHER" id="PTHR43046">
    <property type="entry name" value="GDP-MANNOSE MANNOSYL HYDROLASE"/>
    <property type="match status" value="1"/>
</dbReference>
<dbReference type="SUPFAM" id="SSF55811">
    <property type="entry name" value="Nudix"/>
    <property type="match status" value="1"/>
</dbReference>
<sequence>MATIHKKVWREYFEKIISGKKEIELRLADFEVNEGDTLVLEEWDKDKKDYTGRKVEVVVTYILKTKGQTFWPPEEVAKYGFQIIQFEQKTQKKFHLRVRALIRDGDNILVARVKGENYCFLPGGHNESGEPLSTSLIREIKEEIGLPSEIKEYLGIVENSWSENDMYHHEINHVFEVKIPNCNTKTKPRSQEDHLEFFWIRSEDFDKRNLLPKMIRPLAKNWLKGNNKVWYKSNFE</sequence>
<dbReference type="EMBL" id="PFBE01000032">
    <property type="protein sequence ID" value="PIT91642.1"/>
    <property type="molecule type" value="Genomic_DNA"/>
</dbReference>
<dbReference type="InterPro" id="IPR039440">
    <property type="entry name" value="DUF3850"/>
</dbReference>
<dbReference type="Pfam" id="PF12961">
    <property type="entry name" value="DUF3850"/>
    <property type="match status" value="1"/>
</dbReference>
<dbReference type="Gene3D" id="3.90.79.10">
    <property type="entry name" value="Nucleoside Triphosphate Pyrophosphohydrolase"/>
    <property type="match status" value="1"/>
</dbReference>
<feature type="domain" description="Nudix hydrolase" evidence="3">
    <location>
        <begin position="93"/>
        <end position="224"/>
    </location>
</feature>
<reference evidence="5" key="1">
    <citation type="submission" date="2017-09" db="EMBL/GenBank/DDBJ databases">
        <title>Depth-based differentiation of microbial function through sediment-hosted aquifers and enrichment of novel symbionts in the deep terrestrial subsurface.</title>
        <authorList>
            <person name="Probst A.J."/>
            <person name="Ladd B."/>
            <person name="Jarett J.K."/>
            <person name="Geller-Mcgrath D.E."/>
            <person name="Sieber C.M.K."/>
            <person name="Emerson J.B."/>
            <person name="Anantharaman K."/>
            <person name="Thomas B.C."/>
            <person name="Malmstrom R."/>
            <person name="Stieglmeier M."/>
            <person name="Klingl A."/>
            <person name="Woyke T."/>
            <person name="Ryan C.M."/>
            <person name="Banfield J.F."/>
        </authorList>
    </citation>
    <scope>NUCLEOTIDE SEQUENCE [LARGE SCALE GENOMIC DNA]</scope>
</reference>
<name>A0A2M6WFR8_9BACT</name>
<evidence type="ECO:0000256" key="2">
    <source>
        <dbReference type="ARBA" id="ARBA00022801"/>
    </source>
</evidence>
<dbReference type="GO" id="GO:0016787">
    <property type="term" value="F:hydrolase activity"/>
    <property type="evidence" value="ECO:0007669"/>
    <property type="project" value="UniProtKB-KW"/>
</dbReference>
<gene>
    <name evidence="4" type="ORF">COU12_01990</name>
</gene>
<dbReference type="Gene3D" id="2.30.130.30">
    <property type="entry name" value="Hypothetical protein"/>
    <property type="match status" value="1"/>
</dbReference>
<dbReference type="InterPro" id="IPR015947">
    <property type="entry name" value="PUA-like_sf"/>
</dbReference>
<protein>
    <recommendedName>
        <fullName evidence="3">Nudix hydrolase domain-containing protein</fullName>
    </recommendedName>
</protein>
<accession>A0A2M6WFR8</accession>
<evidence type="ECO:0000313" key="4">
    <source>
        <dbReference type="EMBL" id="PIT91642.1"/>
    </source>
</evidence>
<dbReference type="SUPFAM" id="SSF88697">
    <property type="entry name" value="PUA domain-like"/>
    <property type="match status" value="1"/>
</dbReference>
<evidence type="ECO:0000256" key="1">
    <source>
        <dbReference type="ARBA" id="ARBA00001946"/>
    </source>
</evidence>
<dbReference type="Proteomes" id="UP000229530">
    <property type="component" value="Unassembled WGS sequence"/>
</dbReference>
<organism evidence="4 5">
    <name type="scientific">Candidatus Jorgensenbacteria bacterium CG10_big_fil_rev_8_21_14_0_10_54_38</name>
    <dbReference type="NCBI Taxonomy" id="1974593"/>
    <lineage>
        <taxon>Bacteria</taxon>
        <taxon>Candidatus Joergenseniibacteriota</taxon>
    </lineage>
</organism>
<comment type="cofactor">
    <cofactor evidence="1">
        <name>Mg(2+)</name>
        <dbReference type="ChEBI" id="CHEBI:18420"/>
    </cofactor>
</comment>
<dbReference type="InterPro" id="IPR000086">
    <property type="entry name" value="NUDIX_hydrolase_dom"/>
</dbReference>
<comment type="caution">
    <text evidence="4">The sequence shown here is derived from an EMBL/GenBank/DDBJ whole genome shotgun (WGS) entry which is preliminary data.</text>
</comment>
<dbReference type="PROSITE" id="PS51462">
    <property type="entry name" value="NUDIX"/>
    <property type="match status" value="1"/>
</dbReference>
<proteinExistence type="predicted"/>
<dbReference type="AlphaFoldDB" id="A0A2M6WFR8"/>
<evidence type="ECO:0000259" key="3">
    <source>
        <dbReference type="PROSITE" id="PS51462"/>
    </source>
</evidence>
<dbReference type="Pfam" id="PF00293">
    <property type="entry name" value="NUDIX"/>
    <property type="match status" value="1"/>
</dbReference>
<dbReference type="PANTHER" id="PTHR43046:SF14">
    <property type="entry name" value="MUTT_NUDIX FAMILY PROTEIN"/>
    <property type="match status" value="1"/>
</dbReference>